<accession>A0A2S4UGR3</accession>
<dbReference type="VEuPathDB" id="FungiDB:PSTT_07451"/>
<reference evidence="2" key="3">
    <citation type="journal article" date="2018" name="Mol. Plant Microbe Interact.">
        <title>Genome sequence resources for the wheat stripe rust pathogen (Puccinia striiformis f. sp. tritici) and the barley stripe rust pathogen (Puccinia striiformis f. sp. hordei).</title>
        <authorList>
            <person name="Xia C."/>
            <person name="Wang M."/>
            <person name="Yin C."/>
            <person name="Cornejo O.E."/>
            <person name="Hulbert S.H."/>
            <person name="Chen X."/>
        </authorList>
    </citation>
    <scope>NUCLEOTIDE SEQUENCE [LARGE SCALE GENOMIC DNA]</scope>
    <source>
        <strain evidence="2">93TX-2</strain>
    </source>
</reference>
<dbReference type="OrthoDB" id="1077582at2759"/>
<evidence type="ECO:0008006" key="3">
    <source>
        <dbReference type="Google" id="ProtNLM"/>
    </source>
</evidence>
<evidence type="ECO:0000313" key="2">
    <source>
        <dbReference type="Proteomes" id="UP000238274"/>
    </source>
</evidence>
<dbReference type="VEuPathDB" id="FungiDB:PSHT_15114"/>
<protein>
    <recommendedName>
        <fullName evidence="3">Wax synthase domain-containing protein</fullName>
    </recommendedName>
</protein>
<reference evidence="1 2" key="1">
    <citation type="submission" date="2017-12" db="EMBL/GenBank/DDBJ databases">
        <title>Gene loss provides genomic basis for host adaptation in cereal stripe rust fungi.</title>
        <authorList>
            <person name="Xia C."/>
        </authorList>
    </citation>
    <scope>NUCLEOTIDE SEQUENCE [LARGE SCALE GENOMIC DNA]</scope>
    <source>
        <strain evidence="1 2">93TX-2</strain>
    </source>
</reference>
<organism evidence="1 2">
    <name type="scientific">Puccinia striiformis</name>
    <dbReference type="NCBI Taxonomy" id="27350"/>
    <lineage>
        <taxon>Eukaryota</taxon>
        <taxon>Fungi</taxon>
        <taxon>Dikarya</taxon>
        <taxon>Basidiomycota</taxon>
        <taxon>Pucciniomycotina</taxon>
        <taxon>Pucciniomycetes</taxon>
        <taxon>Pucciniales</taxon>
        <taxon>Pucciniaceae</taxon>
        <taxon>Puccinia</taxon>
    </lineage>
</organism>
<evidence type="ECO:0000313" key="1">
    <source>
        <dbReference type="EMBL" id="POV96469.1"/>
    </source>
</evidence>
<sequence>AVLDKPHKHLGLYDRTISSLCVYFAPLLLLPSGQCQLLINFKNLAPILGHPPPLGTVREALITLIQKLYIIIAREVTYSRWLGPIASRKDPSCRWIAHLTICHILPYTTPPPSSIPCQLQLHQSWEQPEEKSRSRPLYRLKLGIFNARGPSSSIAAFRPSCADGVERFQLPTKLKQEYEYCHSLFGQRMVPHDRLVNFKPVILPLATSFFLLWLCAVSLPQKGALPVVLRLSLLPFLLASAFDITVNKSYSLGSPLRDVMFPYWGCLIAFRIIDMALVSLWDENPAPMWIKPQYVPEQHNLHVSKSITSSERIDEKDVEEASPAPFHEGKGICKETCETSYLWRPVAHSPLFSFDRALYGLDVLLLNRPGTPWLFPWRLRSLDWSLVALNGQRREQLKFGKPEWPFLLALIQQVFHLMAHNFIRSMDLDGKRSEARDLWVIKLSDQILVTLALGAIVALSSSLEEAITFPLLLNSKFLPQTALLGNTRRAILSKGLVELWGYRWHHNWRRSFVRTARLFPGGLNPTGNALWTFFLRYLEPQSTFTISTLGRVSSLTRCFHRHDALYHACASLPDANSQPSLYDFASFLGTWDDVIFRRTRSRHNGGKDVLSSEELLDFKTNLDVRGLDRYWAVPRQLDGGQRLAISLRVESDELWQCHL</sequence>
<feature type="non-terminal residue" evidence="1">
    <location>
        <position position="1"/>
    </location>
</feature>
<comment type="caution">
    <text evidence="1">The sequence shown here is derived from an EMBL/GenBank/DDBJ whole genome shotgun (WGS) entry which is preliminary data.</text>
</comment>
<reference evidence="2" key="2">
    <citation type="journal article" date="2018" name="BMC Genomics">
        <title>Genomic insights into host adaptation between the wheat stripe rust pathogen (Puccinia striiformis f. sp. tritici) and the barley stripe rust pathogen (Puccinia striiformis f. sp. hordei).</title>
        <authorList>
            <person name="Xia C."/>
            <person name="Wang M."/>
            <person name="Yin C."/>
            <person name="Cornejo O.E."/>
            <person name="Hulbert S.H."/>
            <person name="Chen X."/>
        </authorList>
    </citation>
    <scope>NUCLEOTIDE SEQUENCE [LARGE SCALE GENOMIC DNA]</scope>
    <source>
        <strain evidence="2">93TX-2</strain>
    </source>
</reference>
<gene>
    <name evidence="1" type="ORF">PSHT_15114</name>
</gene>
<dbReference type="EMBL" id="PKSM01000368">
    <property type="protein sequence ID" value="POV96469.1"/>
    <property type="molecule type" value="Genomic_DNA"/>
</dbReference>
<proteinExistence type="predicted"/>
<dbReference type="Proteomes" id="UP000238274">
    <property type="component" value="Unassembled WGS sequence"/>
</dbReference>
<dbReference type="AlphaFoldDB" id="A0A2S4UGR3"/>
<keyword evidence="2" id="KW-1185">Reference proteome</keyword>
<name>A0A2S4UGR3_9BASI</name>